<evidence type="ECO:0000259" key="13">
    <source>
        <dbReference type="PROSITE" id="PS50110"/>
    </source>
</evidence>
<dbReference type="CDD" id="cd01949">
    <property type="entry name" value="GGDEF"/>
    <property type="match status" value="1"/>
</dbReference>
<keyword evidence="5 16" id="KW-0808">Transferase</keyword>
<dbReference type="InterPro" id="IPR043128">
    <property type="entry name" value="Rev_trsase/Diguanyl_cyclase"/>
</dbReference>
<dbReference type="Gene3D" id="6.10.340.10">
    <property type="match status" value="1"/>
</dbReference>
<dbReference type="SUPFAM" id="SSF52172">
    <property type="entry name" value="CheY-like"/>
    <property type="match status" value="2"/>
</dbReference>
<comment type="caution">
    <text evidence="16">The sequence shown here is derived from an EMBL/GenBank/DDBJ whole genome shotgun (WGS) entry which is preliminary data.</text>
</comment>
<evidence type="ECO:0000256" key="5">
    <source>
        <dbReference type="ARBA" id="ARBA00022679"/>
    </source>
</evidence>
<dbReference type="InterPro" id="IPR004358">
    <property type="entry name" value="Sig_transdc_His_kin-like_C"/>
</dbReference>
<sequence>MFKSRLGLRLSVILGAVLALLLAGGLTWLDHNERQSMAEQAEQSTEQTALALEASLKSIMLAGEGPIAHDWLKRVRQTTDFDDVRIYRRDGTEAFVDNATIDRVNVWLGTKHFAHHDREVKPETLPPSLGKSFTAAAAGTETRVIENGRLTLLLPIRIENACLQCHGYDGAPANPVRGVLKLSVPTSALTKAMAGQRNKILWSVAAVILLTGGLLMWLLNREVIRPIGLLQAGAKKIETGGDHSYRVTLDRTDELGSLANMFNELVSHLQQQTIKQATMYEAVIGLSRELVDEVLLRKIGELAMQLTDARYAMLSYLKDGEKQFIPLGMDDAQLEKLKGHAPQGLGLLGLLWNDRQVVRAENITNHSKSIGFPEGHPQMTSFLGVPIEFAGKMIGALYLTDKQGGNPFSQDDESAVRMLASSCAVALSNAQQFEHLQEANAELENRVAARTSELNNANRLLRSHEIELELMNDELRHASEAKNQFLANTSHELRTPLNAIIGFSDLLLVKSKELSTKHKEYVEYINISGRRLLELINSLLDLSKIEAGMLEIHQEPTIPSTVLKFMVNHLRPLLDKKGLEVSFILPEEDRTAYLDAGKLQQVWVNLIGNAIKFTPDGGHIEVGFTLKGDDAHAVLEGWVRDSGIGIEPADIERIFQPFVQGEGGLTREFGGTGLGLTLVRRLLEIQGGSIRVESKPGTGSLFAFTLPVQMVAAEGEVGIPLLEGQGEKVESQLLMEVVDEDLPELVELPVILIVDDDKARAAAVSSLLREEGYLGEMTDLGHVELLAEEKCPFLIIVGIPDDPVDIYRQLHLLRSRKATRHIPLVLLGGNAESPSFSLGTVDTMDKQVTRNDLVNLISRHGRQIQHAPSMTVLVIDDEPSVREYIRECLRGQGYRLLLAANGRDGIQAAIEHDPDLIILDLMMPGISGFEVVEELKRHPTACDIPVVIFSAKDLTREEVMRLGQEVEKVLTKGATSRSDLLRELRSMELLYPVQARLMDSVLRCYNLRYRQLRLAQECNRAERYGQTFSLVGWQMDYYDAYVKKYGQHWGVAALKEIVELVNSVTREGDVLVRSGEASFMLILTGTAQSVAERVAEKLRLRIRIHKFPLAGGKTGNFTASFGCVQFGIGAFSPEDLLRQLNALMAFAMKSGGDRCICSEVGES</sequence>
<dbReference type="GO" id="GO:0005886">
    <property type="term" value="C:plasma membrane"/>
    <property type="evidence" value="ECO:0007669"/>
    <property type="project" value="UniProtKB-SubCell"/>
</dbReference>
<dbReference type="PANTHER" id="PTHR43047">
    <property type="entry name" value="TWO-COMPONENT HISTIDINE PROTEIN KINASE"/>
    <property type="match status" value="1"/>
</dbReference>
<dbReference type="SMART" id="SM00267">
    <property type="entry name" value="GGDEF"/>
    <property type="match status" value="1"/>
</dbReference>
<feature type="transmembrane region" description="Helical" evidence="11">
    <location>
        <begin position="6"/>
        <end position="29"/>
    </location>
</feature>
<feature type="domain" description="Histidine kinase" evidence="12">
    <location>
        <begin position="488"/>
        <end position="710"/>
    </location>
</feature>
<proteinExistence type="predicted"/>
<comment type="caution">
    <text evidence="9">Lacks conserved residue(s) required for the propagation of feature annotation.</text>
</comment>
<dbReference type="GO" id="GO:0000155">
    <property type="term" value="F:phosphorelay sensor kinase activity"/>
    <property type="evidence" value="ECO:0007669"/>
    <property type="project" value="InterPro"/>
</dbReference>
<evidence type="ECO:0000256" key="3">
    <source>
        <dbReference type="ARBA" id="ARBA00012438"/>
    </source>
</evidence>
<dbReference type="EMBL" id="LRRD01000014">
    <property type="protein sequence ID" value="KXW58416.1"/>
    <property type="molecule type" value="Genomic_DNA"/>
</dbReference>
<dbReference type="CDD" id="cd16922">
    <property type="entry name" value="HATPase_EvgS-ArcB-TorS-like"/>
    <property type="match status" value="1"/>
</dbReference>
<dbReference type="InterPro" id="IPR011006">
    <property type="entry name" value="CheY-like_superfamily"/>
</dbReference>
<dbReference type="SMART" id="SM00448">
    <property type="entry name" value="REC"/>
    <property type="match status" value="2"/>
</dbReference>
<keyword evidence="6 16" id="KW-0418">Kinase</keyword>
<dbReference type="SUPFAM" id="SSF55874">
    <property type="entry name" value="ATPase domain of HSP90 chaperone/DNA topoisomerase II/histidine kinase"/>
    <property type="match status" value="1"/>
</dbReference>
<dbReference type="SUPFAM" id="SSF158472">
    <property type="entry name" value="HAMP domain-like"/>
    <property type="match status" value="1"/>
</dbReference>
<dbReference type="FunFam" id="1.10.287.130:FF:000001">
    <property type="entry name" value="Two-component sensor histidine kinase"/>
    <property type="match status" value="1"/>
</dbReference>
<feature type="transmembrane region" description="Helical" evidence="11">
    <location>
        <begin position="200"/>
        <end position="219"/>
    </location>
</feature>
<feature type="domain" description="HAMP" evidence="14">
    <location>
        <begin position="221"/>
        <end position="274"/>
    </location>
</feature>
<dbReference type="Gene3D" id="1.10.287.130">
    <property type="match status" value="1"/>
</dbReference>
<dbReference type="Pfam" id="PF00512">
    <property type="entry name" value="HisKA"/>
    <property type="match status" value="1"/>
</dbReference>
<dbReference type="CDD" id="cd00082">
    <property type="entry name" value="HisKA"/>
    <property type="match status" value="1"/>
</dbReference>
<dbReference type="InterPro" id="IPR036097">
    <property type="entry name" value="HisK_dim/P_sf"/>
</dbReference>
<keyword evidence="17" id="KW-1185">Reference proteome</keyword>
<dbReference type="InterPro" id="IPR005467">
    <property type="entry name" value="His_kinase_dom"/>
</dbReference>
<dbReference type="InterPro" id="IPR003018">
    <property type="entry name" value="GAF"/>
</dbReference>
<evidence type="ECO:0000256" key="8">
    <source>
        <dbReference type="ARBA" id="ARBA00023136"/>
    </source>
</evidence>
<keyword evidence="4 9" id="KW-0597">Phosphoprotein</keyword>
<name>A0A149VYZ2_9PROT</name>
<evidence type="ECO:0000259" key="15">
    <source>
        <dbReference type="PROSITE" id="PS50887"/>
    </source>
</evidence>
<keyword evidence="10" id="KW-0175">Coiled coil</keyword>
<dbReference type="PRINTS" id="PR00344">
    <property type="entry name" value="BCTRLSENSOR"/>
</dbReference>
<dbReference type="Gene3D" id="3.30.70.270">
    <property type="match status" value="1"/>
</dbReference>
<dbReference type="PANTHER" id="PTHR43047:SF72">
    <property type="entry name" value="OSMOSENSING HISTIDINE PROTEIN KINASE SLN1"/>
    <property type="match status" value="1"/>
</dbReference>
<comment type="catalytic activity">
    <reaction evidence="1">
        <text>ATP + protein L-histidine = ADP + protein N-phospho-L-histidine.</text>
        <dbReference type="EC" id="2.7.13.3"/>
    </reaction>
</comment>
<feature type="coiled-coil region" evidence="10">
    <location>
        <begin position="433"/>
        <end position="481"/>
    </location>
</feature>
<dbReference type="SMART" id="SM00065">
    <property type="entry name" value="GAF"/>
    <property type="match status" value="1"/>
</dbReference>
<dbReference type="PATRIC" id="fig|1789004.3.peg.1040"/>
<feature type="modified residue" description="4-aspartylphosphate" evidence="9">
    <location>
        <position position="920"/>
    </location>
</feature>
<dbReference type="SMART" id="SM00387">
    <property type="entry name" value="HATPase_c"/>
    <property type="match status" value="1"/>
</dbReference>
<dbReference type="CDD" id="cd06225">
    <property type="entry name" value="HAMP"/>
    <property type="match status" value="1"/>
</dbReference>
<dbReference type="SMART" id="SM00304">
    <property type="entry name" value="HAMP"/>
    <property type="match status" value="1"/>
</dbReference>
<dbReference type="InterPro" id="IPR029787">
    <property type="entry name" value="Nucleotide_cyclase"/>
</dbReference>
<dbReference type="Pfam" id="PF00672">
    <property type="entry name" value="HAMP"/>
    <property type="match status" value="1"/>
</dbReference>
<keyword evidence="8 11" id="KW-0472">Membrane</keyword>
<dbReference type="SUPFAM" id="SSF47384">
    <property type="entry name" value="Homodimeric domain of signal transducing histidine kinase"/>
    <property type="match status" value="1"/>
</dbReference>
<dbReference type="PROSITE" id="PS50110">
    <property type="entry name" value="RESPONSE_REGULATORY"/>
    <property type="match status" value="2"/>
</dbReference>
<evidence type="ECO:0000256" key="11">
    <source>
        <dbReference type="SAM" id="Phobius"/>
    </source>
</evidence>
<dbReference type="Pfam" id="PF13185">
    <property type="entry name" value="GAF_2"/>
    <property type="match status" value="1"/>
</dbReference>
<keyword evidence="11" id="KW-0812">Transmembrane</keyword>
<dbReference type="InterPro" id="IPR003660">
    <property type="entry name" value="HAMP_dom"/>
</dbReference>
<evidence type="ECO:0000313" key="16">
    <source>
        <dbReference type="EMBL" id="KXW58416.1"/>
    </source>
</evidence>
<dbReference type="InterPro" id="IPR003661">
    <property type="entry name" value="HisK_dim/P_dom"/>
</dbReference>
<dbReference type="Gene3D" id="3.30.450.40">
    <property type="match status" value="1"/>
</dbReference>
<dbReference type="InterPro" id="IPR000160">
    <property type="entry name" value="GGDEF_dom"/>
</dbReference>
<dbReference type="FunFam" id="3.30.565.10:FF:000006">
    <property type="entry name" value="Sensor histidine kinase WalK"/>
    <property type="match status" value="1"/>
</dbReference>
<dbReference type="Gene3D" id="3.30.450.290">
    <property type="match status" value="1"/>
</dbReference>
<dbReference type="PROSITE" id="PS50887">
    <property type="entry name" value="GGDEF"/>
    <property type="match status" value="1"/>
</dbReference>
<dbReference type="SMART" id="SM00388">
    <property type="entry name" value="HisKA"/>
    <property type="match status" value="1"/>
</dbReference>
<dbReference type="Pfam" id="PF02518">
    <property type="entry name" value="HATPase_c"/>
    <property type="match status" value="1"/>
</dbReference>
<dbReference type="NCBIfam" id="TIGR00254">
    <property type="entry name" value="GGDEF"/>
    <property type="match status" value="1"/>
</dbReference>
<evidence type="ECO:0000313" key="17">
    <source>
        <dbReference type="Proteomes" id="UP000075653"/>
    </source>
</evidence>
<dbReference type="PROSITE" id="PS50109">
    <property type="entry name" value="HIS_KIN"/>
    <property type="match status" value="1"/>
</dbReference>
<keyword evidence="7" id="KW-0902">Two-component regulatory system</keyword>
<dbReference type="InterPro" id="IPR029016">
    <property type="entry name" value="GAF-like_dom_sf"/>
</dbReference>
<dbReference type="AlphaFoldDB" id="A0A149VYZ2"/>
<feature type="domain" description="GGDEF" evidence="15">
    <location>
        <begin position="1026"/>
        <end position="1160"/>
    </location>
</feature>
<dbReference type="InterPro" id="IPR036890">
    <property type="entry name" value="HATPase_C_sf"/>
</dbReference>
<evidence type="ECO:0000259" key="14">
    <source>
        <dbReference type="PROSITE" id="PS50885"/>
    </source>
</evidence>
<dbReference type="Gene3D" id="3.30.565.10">
    <property type="entry name" value="Histidine kinase-like ATPase, C-terminal domain"/>
    <property type="match status" value="1"/>
</dbReference>
<dbReference type="Pfam" id="PF00990">
    <property type="entry name" value="GGDEF"/>
    <property type="match status" value="1"/>
</dbReference>
<evidence type="ECO:0000256" key="7">
    <source>
        <dbReference type="ARBA" id="ARBA00023012"/>
    </source>
</evidence>
<dbReference type="GO" id="GO:0009927">
    <property type="term" value="F:histidine phosphotransfer kinase activity"/>
    <property type="evidence" value="ECO:0007669"/>
    <property type="project" value="TreeGrafter"/>
</dbReference>
<protein>
    <recommendedName>
        <fullName evidence="3">histidine kinase</fullName>
        <ecNumber evidence="3">2.7.13.3</ecNumber>
    </recommendedName>
</protein>
<accession>A0A149VYZ2</accession>
<dbReference type="Proteomes" id="UP000075653">
    <property type="component" value="Unassembled WGS sequence"/>
</dbReference>
<dbReference type="InterPro" id="IPR001789">
    <property type="entry name" value="Sig_transdc_resp-reg_receiver"/>
</dbReference>
<dbReference type="STRING" id="1789004.FEMY_10260"/>
<dbReference type="CDD" id="cd17574">
    <property type="entry name" value="REC_OmpR"/>
    <property type="match status" value="1"/>
</dbReference>
<evidence type="ECO:0000256" key="1">
    <source>
        <dbReference type="ARBA" id="ARBA00000085"/>
    </source>
</evidence>
<dbReference type="Pfam" id="PF00072">
    <property type="entry name" value="Response_reg"/>
    <property type="match status" value="1"/>
</dbReference>
<feature type="domain" description="Response regulatory" evidence="13">
    <location>
        <begin position="750"/>
        <end position="861"/>
    </location>
</feature>
<evidence type="ECO:0000256" key="10">
    <source>
        <dbReference type="SAM" id="Coils"/>
    </source>
</evidence>
<evidence type="ECO:0000256" key="4">
    <source>
        <dbReference type="ARBA" id="ARBA00022553"/>
    </source>
</evidence>
<gene>
    <name evidence="16" type="primary">rcsC</name>
    <name evidence="16" type="ORF">FEMY_10260</name>
</gene>
<comment type="subcellular location">
    <subcellularLocation>
        <location evidence="2">Cell inner membrane</location>
        <topology evidence="2">Multi-pass membrane protein</topology>
    </subcellularLocation>
</comment>
<feature type="domain" description="Response regulatory" evidence="13">
    <location>
        <begin position="871"/>
        <end position="987"/>
    </location>
</feature>
<reference evidence="16 17" key="1">
    <citation type="submission" date="2016-01" db="EMBL/GenBank/DDBJ databases">
        <title>Genome sequence of the acidophilic iron oxidising Ferrovum strain Z-31.</title>
        <authorList>
            <person name="Poehlein A."/>
            <person name="Ullrich S.R."/>
            <person name="Schloemann M."/>
            <person name="Muehling M."/>
            <person name="Daniel R."/>
        </authorList>
    </citation>
    <scope>NUCLEOTIDE SEQUENCE [LARGE SCALE GENOMIC DNA]</scope>
    <source>
        <strain evidence="16 17">Z-31</strain>
    </source>
</reference>
<organism evidence="16 17">
    <name type="scientific">Ferrovum myxofaciens</name>
    <dbReference type="NCBI Taxonomy" id="416213"/>
    <lineage>
        <taxon>Bacteria</taxon>
        <taxon>Pseudomonadati</taxon>
        <taxon>Pseudomonadota</taxon>
        <taxon>Betaproteobacteria</taxon>
        <taxon>Ferrovales</taxon>
        <taxon>Ferrovaceae</taxon>
        <taxon>Ferrovum</taxon>
    </lineage>
</organism>
<evidence type="ECO:0000259" key="12">
    <source>
        <dbReference type="PROSITE" id="PS50109"/>
    </source>
</evidence>
<dbReference type="RefSeq" id="WP_062187867.1">
    <property type="nucleotide sequence ID" value="NZ_LRRD01000014.1"/>
</dbReference>
<keyword evidence="11" id="KW-1133">Transmembrane helix</keyword>
<evidence type="ECO:0000256" key="2">
    <source>
        <dbReference type="ARBA" id="ARBA00004429"/>
    </source>
</evidence>
<dbReference type="SUPFAM" id="SSF55073">
    <property type="entry name" value="Nucleotide cyclase"/>
    <property type="match status" value="1"/>
</dbReference>
<evidence type="ECO:0000256" key="6">
    <source>
        <dbReference type="ARBA" id="ARBA00022777"/>
    </source>
</evidence>
<dbReference type="EC" id="2.7.13.3" evidence="3"/>
<dbReference type="InterPro" id="IPR003594">
    <property type="entry name" value="HATPase_dom"/>
</dbReference>
<evidence type="ECO:0000256" key="9">
    <source>
        <dbReference type="PROSITE-ProRule" id="PRU00169"/>
    </source>
</evidence>
<dbReference type="PROSITE" id="PS50885">
    <property type="entry name" value="HAMP"/>
    <property type="match status" value="1"/>
</dbReference>
<dbReference type="Gene3D" id="3.40.50.2300">
    <property type="match status" value="2"/>
</dbReference>
<dbReference type="SUPFAM" id="SSF55781">
    <property type="entry name" value="GAF domain-like"/>
    <property type="match status" value="1"/>
</dbReference>